<dbReference type="GO" id="GO:0042276">
    <property type="term" value="P:error-prone translesion synthesis"/>
    <property type="evidence" value="ECO:0007669"/>
    <property type="project" value="TreeGrafter"/>
</dbReference>
<comment type="caution">
    <text evidence="3">The sequence shown here is derived from an EMBL/GenBank/DDBJ whole genome shotgun (WGS) entry which is preliminary data.</text>
</comment>
<sequence length="296" mass="32251">MKWPQKNSEVLPRAVVHVCIENLYASIASRDRTDIRERPFVTGGEGTLVTSSNHLAAGLGIQKGMTISDALEIYPSLEVVPTDLEGGESASEAMFEAMRQFSHRVEESGLHRGFADLSRSDGYSITSYETVARELAIVIQRRIGLEVRLGLSLNRTLSAIACNAGAAGGVTMLPRRFIPLFLRRTSVSDIPGMATNQAARLRHVQICTAGELFAQSASRVQQLLGRSGVDLWKELQGEQVFQISQTTADASIFQSYTHGGDSPAGTSKKARSGSFVFPSWLDLNLAFSRWHPGARV</sequence>
<accession>A0A1J5IUQ5</accession>
<evidence type="ECO:0000256" key="1">
    <source>
        <dbReference type="ARBA" id="ARBA00010945"/>
    </source>
</evidence>
<proteinExistence type="inferred from homology"/>
<name>A0A1J5IUQ5_9BACT</name>
<dbReference type="Proteomes" id="UP000183245">
    <property type="component" value="Unassembled WGS sequence"/>
</dbReference>
<protein>
    <recommendedName>
        <fullName evidence="2">UmuC domain-containing protein</fullName>
    </recommendedName>
</protein>
<dbReference type="Gene3D" id="3.40.1170.60">
    <property type="match status" value="1"/>
</dbReference>
<dbReference type="GO" id="GO:0005829">
    <property type="term" value="C:cytosol"/>
    <property type="evidence" value="ECO:0007669"/>
    <property type="project" value="TreeGrafter"/>
</dbReference>
<dbReference type="PANTHER" id="PTHR11076:SF34">
    <property type="entry name" value="PROTEIN UMUC"/>
    <property type="match status" value="1"/>
</dbReference>
<gene>
    <name evidence="3" type="ORF">AUK40_04330</name>
</gene>
<dbReference type="InterPro" id="IPR043128">
    <property type="entry name" value="Rev_trsase/Diguanyl_cyclase"/>
</dbReference>
<dbReference type="Gene3D" id="3.30.70.270">
    <property type="match status" value="1"/>
</dbReference>
<dbReference type="GO" id="GO:0003887">
    <property type="term" value="F:DNA-directed DNA polymerase activity"/>
    <property type="evidence" value="ECO:0007669"/>
    <property type="project" value="TreeGrafter"/>
</dbReference>
<dbReference type="InterPro" id="IPR001126">
    <property type="entry name" value="UmuC"/>
</dbReference>
<dbReference type="SUPFAM" id="SSF56672">
    <property type="entry name" value="DNA/RNA polymerases"/>
    <property type="match status" value="1"/>
</dbReference>
<comment type="similarity">
    <text evidence="1">Belongs to the DNA polymerase type-Y family.</text>
</comment>
<dbReference type="EMBL" id="MNZT01000076">
    <property type="protein sequence ID" value="OIP96895.1"/>
    <property type="molecule type" value="Genomic_DNA"/>
</dbReference>
<dbReference type="Pfam" id="PF00817">
    <property type="entry name" value="IMS"/>
    <property type="match status" value="1"/>
</dbReference>
<dbReference type="STRING" id="1817892.AUK40_04330"/>
<dbReference type="GO" id="GO:0006281">
    <property type="term" value="P:DNA repair"/>
    <property type="evidence" value="ECO:0007669"/>
    <property type="project" value="InterPro"/>
</dbReference>
<dbReference type="InterPro" id="IPR043502">
    <property type="entry name" value="DNA/RNA_pol_sf"/>
</dbReference>
<dbReference type="PANTHER" id="PTHR11076">
    <property type="entry name" value="DNA REPAIR POLYMERASE UMUC / TRANSFERASE FAMILY MEMBER"/>
    <property type="match status" value="1"/>
</dbReference>
<evidence type="ECO:0000259" key="2">
    <source>
        <dbReference type="PROSITE" id="PS50173"/>
    </source>
</evidence>
<evidence type="ECO:0000313" key="4">
    <source>
        <dbReference type="Proteomes" id="UP000183245"/>
    </source>
</evidence>
<dbReference type="PROSITE" id="PS50173">
    <property type="entry name" value="UMUC"/>
    <property type="match status" value="1"/>
</dbReference>
<reference evidence="3 4" key="1">
    <citation type="journal article" date="2016" name="Environ. Microbiol.">
        <title>Genomic resolution of a cold subsurface aquifer community provides metabolic insights for novel microbes adapted to high CO concentrations.</title>
        <authorList>
            <person name="Probst A.J."/>
            <person name="Castelle C.J."/>
            <person name="Singh A."/>
            <person name="Brown C.T."/>
            <person name="Anantharaman K."/>
            <person name="Sharon I."/>
            <person name="Hug L.A."/>
            <person name="Burstein D."/>
            <person name="Emerson J.B."/>
            <person name="Thomas B.C."/>
            <person name="Banfield J.F."/>
        </authorList>
    </citation>
    <scope>NUCLEOTIDE SEQUENCE [LARGE SCALE GENOMIC DNA]</scope>
    <source>
        <strain evidence="3">CG2_30_54_11</strain>
    </source>
</reference>
<evidence type="ECO:0000313" key="3">
    <source>
        <dbReference type="EMBL" id="OIP96895.1"/>
    </source>
</evidence>
<dbReference type="GO" id="GO:0009432">
    <property type="term" value="P:SOS response"/>
    <property type="evidence" value="ECO:0007669"/>
    <property type="project" value="TreeGrafter"/>
</dbReference>
<feature type="domain" description="UmuC" evidence="2">
    <location>
        <begin position="15"/>
        <end position="194"/>
    </location>
</feature>
<dbReference type="AlphaFoldDB" id="A0A1J5IUQ5"/>
<organism evidence="3 4">
    <name type="scientific">Candidatus Wirthbacteria bacterium CG2_30_54_11</name>
    <dbReference type="NCBI Taxonomy" id="1817892"/>
    <lineage>
        <taxon>Bacteria</taxon>
        <taxon>Candidatus Wirthbacteria</taxon>
    </lineage>
</organism>
<dbReference type="InterPro" id="IPR050116">
    <property type="entry name" value="DNA_polymerase-Y"/>
</dbReference>